<accession>A0AAW3J1N3</accession>
<dbReference type="GO" id="GO:0010181">
    <property type="term" value="F:FMN binding"/>
    <property type="evidence" value="ECO:0007669"/>
    <property type="project" value="InterPro"/>
</dbReference>
<dbReference type="Pfam" id="PF00890">
    <property type="entry name" value="FAD_binding_2"/>
    <property type="match status" value="1"/>
</dbReference>
<feature type="domain" description="FAD-dependent oxidoreductase 2 FAD-binding" evidence="6">
    <location>
        <begin position="31"/>
        <end position="488"/>
    </location>
</feature>
<dbReference type="SUPFAM" id="SSF56425">
    <property type="entry name" value="Succinate dehydrogenase/fumarate reductase flavoprotein, catalytic domain"/>
    <property type="match status" value="1"/>
</dbReference>
<dbReference type="InterPro" id="IPR036188">
    <property type="entry name" value="FAD/NAD-bd_sf"/>
</dbReference>
<dbReference type="PANTHER" id="PTHR43400">
    <property type="entry name" value="FUMARATE REDUCTASE"/>
    <property type="match status" value="1"/>
</dbReference>
<dbReference type="EMBL" id="JNUR01000035">
    <property type="protein sequence ID" value="KPH50023.1"/>
    <property type="molecule type" value="Genomic_DNA"/>
</dbReference>
<dbReference type="Gene3D" id="3.90.700.10">
    <property type="entry name" value="Succinate dehydrogenase/fumarate reductase flavoprotein, catalytic domain"/>
    <property type="match status" value="1"/>
</dbReference>
<protein>
    <recommendedName>
        <fullName evidence="6">FAD-dependent oxidoreductase 2 FAD-binding domain-containing protein</fullName>
    </recommendedName>
</protein>
<dbReference type="Gene3D" id="3.50.50.60">
    <property type="entry name" value="FAD/NAD(P)-binding domain"/>
    <property type="match status" value="1"/>
</dbReference>
<dbReference type="SUPFAM" id="SSF51905">
    <property type="entry name" value="FAD/NAD(P)-binding domain"/>
    <property type="match status" value="1"/>
</dbReference>
<comment type="similarity">
    <text evidence="5">Belongs to the FAD-dependent oxidoreductase 2 family. FRD/SDH subfamily.</text>
</comment>
<dbReference type="Proteomes" id="UP000037800">
    <property type="component" value="Unassembled WGS sequence"/>
</dbReference>
<dbReference type="PANTHER" id="PTHR43400:SF7">
    <property type="entry name" value="FAD-DEPENDENT OXIDOREDUCTASE 2 FAD BINDING DOMAIN-CONTAINING PROTEIN"/>
    <property type="match status" value="1"/>
</dbReference>
<evidence type="ECO:0000313" key="7">
    <source>
        <dbReference type="EMBL" id="KPH50023.1"/>
    </source>
</evidence>
<dbReference type="InterPro" id="IPR010960">
    <property type="entry name" value="Flavocytochrome_c"/>
</dbReference>
<dbReference type="NCBIfam" id="TIGR01813">
    <property type="entry name" value="flavo_cyto_c"/>
    <property type="match status" value="1"/>
</dbReference>
<evidence type="ECO:0000256" key="4">
    <source>
        <dbReference type="ARBA" id="ARBA00023002"/>
    </source>
</evidence>
<evidence type="ECO:0000313" key="8">
    <source>
        <dbReference type="Proteomes" id="UP000037800"/>
    </source>
</evidence>
<keyword evidence="3 5" id="KW-0274">FAD</keyword>
<evidence type="ECO:0000256" key="1">
    <source>
        <dbReference type="ARBA" id="ARBA00001974"/>
    </source>
</evidence>
<dbReference type="AlphaFoldDB" id="A0AAW3J1N3"/>
<sequence length="513" mass="56710">MAGGIGICAMPFGAIAKVLEDEIPKWDREFDAIVVGSGYAGSAAMQSLLDNGVKNVVMIDKMPYLGGNSAYSGGKIAVAGSRFQKEENVEDSKEKFVADILKSGHNLNDKELVDIMVEDAPRTLEWLMASGVKFNALTRSGGHSVARSLSPGVGSYITRPLQDKIQKDGGKIFTRVIMDAIIYDKKGNVIGLKVREKYQFDFDADSIESNNKSGQVKYYKAWGGVILATGGWGADYRFRQKFDSSLTKEFKTTNHLGATGYTAEILLKDNVKFVDMQYIQSMHVTSFDEGGFGFGYRFITQAYDYGIAIDPKTGLRFFNEISDRKIGSDAILKVTAQNNGIPPIVITDIEGAKTIKLPDLQRGMLAGAVRQFESLEDLIAYYEINKEPFLEQLKRYNGFVEEASKNPNYLDPEFGRNFSQFKGKYIKVEKPPFFAARPGPKVHHCMGGVKTSTWCEVYDNDLKIINGLYACGELTGGRHGYNRLGSCAVLDCLVYGMRAGEALAKRYDAIRSV</sequence>
<evidence type="ECO:0000256" key="5">
    <source>
        <dbReference type="RuleBase" id="RU366062"/>
    </source>
</evidence>
<name>A0AAW3J1N3_9HELI</name>
<evidence type="ECO:0000256" key="3">
    <source>
        <dbReference type="ARBA" id="ARBA00022827"/>
    </source>
</evidence>
<reference evidence="7 8" key="1">
    <citation type="submission" date="2014-06" db="EMBL/GenBank/DDBJ databases">
        <title>Helicobacter pullorum isolates in fresh chicken meat - phenotypic and genotypic features.</title>
        <authorList>
            <person name="Borges V."/>
            <person name="Santos A."/>
            <person name="Correia C.B."/>
            <person name="Saraiva M."/>
            <person name="Menard A."/>
            <person name="Vieira L."/>
            <person name="Sampaio D.A."/>
            <person name="Gomes J.P."/>
            <person name="Oleastro M."/>
        </authorList>
    </citation>
    <scope>NUCLEOTIDE SEQUENCE [LARGE SCALE GENOMIC DNA]</scope>
    <source>
        <strain evidence="7 8">229336/12</strain>
    </source>
</reference>
<comment type="caution">
    <text evidence="7">The sequence shown here is derived from an EMBL/GenBank/DDBJ whole genome shotgun (WGS) entry which is preliminary data.</text>
</comment>
<gene>
    <name evidence="7" type="ORF">HPU229336_04780</name>
</gene>
<dbReference type="InterPro" id="IPR027477">
    <property type="entry name" value="Succ_DH/fumarate_Rdtase_cat_sf"/>
</dbReference>
<evidence type="ECO:0000256" key="2">
    <source>
        <dbReference type="ARBA" id="ARBA00022630"/>
    </source>
</evidence>
<keyword evidence="2 5" id="KW-0285">Flavoprotein</keyword>
<dbReference type="InterPro" id="IPR003953">
    <property type="entry name" value="FAD-dep_OxRdtase_2_FAD-bd"/>
</dbReference>
<organism evidence="7 8">
    <name type="scientific">Helicobacter pullorum</name>
    <dbReference type="NCBI Taxonomy" id="35818"/>
    <lineage>
        <taxon>Bacteria</taxon>
        <taxon>Pseudomonadati</taxon>
        <taxon>Campylobacterota</taxon>
        <taxon>Epsilonproteobacteria</taxon>
        <taxon>Campylobacterales</taxon>
        <taxon>Helicobacteraceae</taxon>
        <taxon>Helicobacter</taxon>
    </lineage>
</organism>
<dbReference type="InterPro" id="IPR050315">
    <property type="entry name" value="FAD-oxidoreductase_2"/>
</dbReference>
<comment type="cofactor">
    <cofactor evidence="1">
        <name>FAD</name>
        <dbReference type="ChEBI" id="CHEBI:57692"/>
    </cofactor>
</comment>
<proteinExistence type="inferred from homology"/>
<keyword evidence="4 5" id="KW-0560">Oxidoreductase</keyword>
<evidence type="ECO:0000259" key="6">
    <source>
        <dbReference type="Pfam" id="PF00890"/>
    </source>
</evidence>
<dbReference type="GO" id="GO:0016491">
    <property type="term" value="F:oxidoreductase activity"/>
    <property type="evidence" value="ECO:0007669"/>
    <property type="project" value="UniProtKB-KW"/>
</dbReference>